<evidence type="ECO:0000256" key="3">
    <source>
        <dbReference type="ARBA" id="ARBA00022618"/>
    </source>
</evidence>
<evidence type="ECO:0000256" key="5">
    <source>
        <dbReference type="ARBA" id="ARBA00022741"/>
    </source>
</evidence>
<gene>
    <name evidence="10 12" type="primary">engB</name>
    <name evidence="12" type="ORF">GCM10011611_12900</name>
</gene>
<keyword evidence="3 10" id="KW-0132">Cell division</keyword>
<accession>A0A8J3E165</accession>
<dbReference type="RefSeq" id="WP_189043776.1">
    <property type="nucleotide sequence ID" value="NZ_BMJQ01000003.1"/>
</dbReference>
<dbReference type="Proteomes" id="UP000646365">
    <property type="component" value="Unassembled WGS sequence"/>
</dbReference>
<dbReference type="EMBL" id="BMJQ01000003">
    <property type="protein sequence ID" value="GGF08851.1"/>
    <property type="molecule type" value="Genomic_DNA"/>
</dbReference>
<evidence type="ECO:0000256" key="6">
    <source>
        <dbReference type="ARBA" id="ARBA00022842"/>
    </source>
</evidence>
<dbReference type="Gene3D" id="3.40.50.300">
    <property type="entry name" value="P-loop containing nucleotide triphosphate hydrolases"/>
    <property type="match status" value="1"/>
</dbReference>
<comment type="caution">
    <text evidence="12">The sequence shown here is derived from an EMBL/GenBank/DDBJ whole genome shotgun (WGS) entry which is preliminary data.</text>
</comment>
<dbReference type="GO" id="GO:0005525">
    <property type="term" value="F:GTP binding"/>
    <property type="evidence" value="ECO:0007669"/>
    <property type="project" value="UniProtKB-UniRule"/>
</dbReference>
<dbReference type="PANTHER" id="PTHR11649">
    <property type="entry name" value="MSS1/TRME-RELATED GTP-BINDING PROTEIN"/>
    <property type="match status" value="1"/>
</dbReference>
<evidence type="ECO:0000256" key="4">
    <source>
        <dbReference type="ARBA" id="ARBA00022723"/>
    </source>
</evidence>
<evidence type="ECO:0000256" key="7">
    <source>
        <dbReference type="ARBA" id="ARBA00023134"/>
    </source>
</evidence>
<keyword evidence="6" id="KW-0460">Magnesium</keyword>
<evidence type="ECO:0000256" key="1">
    <source>
        <dbReference type="ARBA" id="ARBA00001946"/>
    </source>
</evidence>
<dbReference type="InterPro" id="IPR027417">
    <property type="entry name" value="P-loop_NTPase"/>
</dbReference>
<dbReference type="GO" id="GO:0000917">
    <property type="term" value="P:division septum assembly"/>
    <property type="evidence" value="ECO:0007669"/>
    <property type="project" value="UniProtKB-KW"/>
</dbReference>
<keyword evidence="5 10" id="KW-0547">Nucleotide-binding</keyword>
<name>A0A8J3E165_9PROT</name>
<dbReference type="CDD" id="cd01876">
    <property type="entry name" value="YihA_EngB"/>
    <property type="match status" value="1"/>
</dbReference>
<evidence type="ECO:0000256" key="9">
    <source>
        <dbReference type="ARBA" id="ARBA00023306"/>
    </source>
</evidence>
<keyword evidence="13" id="KW-1185">Reference proteome</keyword>
<evidence type="ECO:0000313" key="13">
    <source>
        <dbReference type="Proteomes" id="UP000646365"/>
    </source>
</evidence>
<dbReference type="GO" id="GO:0046872">
    <property type="term" value="F:metal ion binding"/>
    <property type="evidence" value="ECO:0007669"/>
    <property type="project" value="UniProtKB-KW"/>
</dbReference>
<keyword evidence="4" id="KW-0479">Metal-binding</keyword>
<evidence type="ECO:0000256" key="2">
    <source>
        <dbReference type="ARBA" id="ARBA00009638"/>
    </source>
</evidence>
<sequence>MPDQPIPDQDDELQPSPEALDVGRRLFAAECSFTNGSTRLETIPAAGLPEVAFAGRSNVGKSSLINALTGRNTLARTSNTPGRTQQLNFFDLGQRLVLVDMPGYGYAKAPKTQIAAWTALVNDFLRGRVTLRRVCVLIDSRHGLKDVDEPVMKMLDEAAVSYQVVLTKADKVRPNELAARVREIGAVLAKHTAAHPVIHATSAEDGTGIAVLRSALGALAAVTSVG</sequence>
<evidence type="ECO:0000256" key="8">
    <source>
        <dbReference type="ARBA" id="ARBA00023210"/>
    </source>
</evidence>
<keyword evidence="8 10" id="KW-0717">Septation</keyword>
<keyword evidence="9 10" id="KW-0131">Cell cycle</keyword>
<evidence type="ECO:0000259" key="11">
    <source>
        <dbReference type="PROSITE" id="PS51706"/>
    </source>
</evidence>
<dbReference type="PROSITE" id="PS51706">
    <property type="entry name" value="G_ENGB"/>
    <property type="match status" value="1"/>
</dbReference>
<keyword evidence="7 10" id="KW-0342">GTP-binding</keyword>
<dbReference type="InterPro" id="IPR019987">
    <property type="entry name" value="GTP-bd_ribosome_bio_YsxC"/>
</dbReference>
<reference evidence="12" key="1">
    <citation type="journal article" date="2014" name="Int. J. Syst. Evol. Microbiol.">
        <title>Complete genome sequence of Corynebacterium casei LMG S-19264T (=DSM 44701T), isolated from a smear-ripened cheese.</title>
        <authorList>
            <consortium name="US DOE Joint Genome Institute (JGI-PGF)"/>
            <person name="Walter F."/>
            <person name="Albersmeier A."/>
            <person name="Kalinowski J."/>
            <person name="Ruckert C."/>
        </authorList>
    </citation>
    <scope>NUCLEOTIDE SEQUENCE</scope>
    <source>
        <strain evidence="12">CGMCC 1.15725</strain>
    </source>
</reference>
<dbReference type="InterPro" id="IPR006073">
    <property type="entry name" value="GTP-bd"/>
</dbReference>
<organism evidence="12 13">
    <name type="scientific">Aliidongia dinghuensis</name>
    <dbReference type="NCBI Taxonomy" id="1867774"/>
    <lineage>
        <taxon>Bacteria</taxon>
        <taxon>Pseudomonadati</taxon>
        <taxon>Pseudomonadota</taxon>
        <taxon>Alphaproteobacteria</taxon>
        <taxon>Rhodospirillales</taxon>
        <taxon>Dongiaceae</taxon>
        <taxon>Aliidongia</taxon>
    </lineage>
</organism>
<comment type="similarity">
    <text evidence="2 10">Belongs to the TRAFAC class TrmE-Era-EngA-EngB-Septin-like GTPase superfamily. EngB GTPase family.</text>
</comment>
<dbReference type="GO" id="GO:0005829">
    <property type="term" value="C:cytosol"/>
    <property type="evidence" value="ECO:0007669"/>
    <property type="project" value="TreeGrafter"/>
</dbReference>
<evidence type="ECO:0000256" key="10">
    <source>
        <dbReference type="HAMAP-Rule" id="MF_00321"/>
    </source>
</evidence>
<reference evidence="12" key="2">
    <citation type="submission" date="2020-09" db="EMBL/GenBank/DDBJ databases">
        <authorList>
            <person name="Sun Q."/>
            <person name="Zhou Y."/>
        </authorList>
    </citation>
    <scope>NUCLEOTIDE SEQUENCE</scope>
    <source>
        <strain evidence="12">CGMCC 1.15725</strain>
    </source>
</reference>
<dbReference type="PANTHER" id="PTHR11649:SF13">
    <property type="entry name" value="ENGB-TYPE G DOMAIN-CONTAINING PROTEIN"/>
    <property type="match status" value="1"/>
</dbReference>
<dbReference type="Pfam" id="PF01926">
    <property type="entry name" value="MMR_HSR1"/>
    <property type="match status" value="1"/>
</dbReference>
<evidence type="ECO:0000313" key="12">
    <source>
        <dbReference type="EMBL" id="GGF08851.1"/>
    </source>
</evidence>
<comment type="function">
    <text evidence="10">Necessary for normal cell division and for the maintenance of normal septation.</text>
</comment>
<dbReference type="AlphaFoldDB" id="A0A8J3E165"/>
<proteinExistence type="inferred from homology"/>
<dbReference type="NCBIfam" id="TIGR03598">
    <property type="entry name" value="GTPase_YsxC"/>
    <property type="match status" value="1"/>
</dbReference>
<dbReference type="InterPro" id="IPR030393">
    <property type="entry name" value="G_ENGB_dom"/>
</dbReference>
<protein>
    <recommendedName>
        <fullName evidence="10">Probable GTP-binding protein EngB</fullName>
    </recommendedName>
</protein>
<dbReference type="HAMAP" id="MF_00321">
    <property type="entry name" value="GTPase_EngB"/>
    <property type="match status" value="1"/>
</dbReference>
<comment type="cofactor">
    <cofactor evidence="1">
        <name>Mg(2+)</name>
        <dbReference type="ChEBI" id="CHEBI:18420"/>
    </cofactor>
</comment>
<dbReference type="SUPFAM" id="SSF52540">
    <property type="entry name" value="P-loop containing nucleoside triphosphate hydrolases"/>
    <property type="match status" value="1"/>
</dbReference>
<feature type="domain" description="EngB-type G" evidence="11">
    <location>
        <begin position="47"/>
        <end position="222"/>
    </location>
</feature>